<dbReference type="Gene3D" id="3.30.1010.10">
    <property type="entry name" value="Phosphatidylinositol 3-kinase Catalytic Subunit, Chain A, domain 4"/>
    <property type="match status" value="1"/>
</dbReference>
<feature type="region of interest" description="Disordered" evidence="6">
    <location>
        <begin position="186"/>
        <end position="215"/>
    </location>
</feature>
<dbReference type="InterPro" id="IPR011009">
    <property type="entry name" value="Kinase-like_dom_sf"/>
</dbReference>
<feature type="region of interest" description="Disordered" evidence="6">
    <location>
        <begin position="31"/>
        <end position="101"/>
    </location>
</feature>
<evidence type="ECO:0000256" key="2">
    <source>
        <dbReference type="ARBA" id="ARBA00022679"/>
    </source>
</evidence>
<dbReference type="Pfam" id="PF00454">
    <property type="entry name" value="PI3_PI4_kinase"/>
    <property type="match status" value="1"/>
</dbReference>
<keyword evidence="3" id="KW-0547">Nucleotide-binding</keyword>
<dbReference type="InterPro" id="IPR018936">
    <property type="entry name" value="PI3/4_kinase_CS"/>
</dbReference>
<dbReference type="Pfam" id="PF02260">
    <property type="entry name" value="FATC"/>
    <property type="match status" value="1"/>
</dbReference>
<feature type="domain" description="PI3K/PI4K catalytic" evidence="7">
    <location>
        <begin position="2143"/>
        <end position="2530"/>
    </location>
</feature>
<comment type="caution">
    <text evidence="9">The sequence shown here is derived from an EMBL/GenBank/DDBJ whole genome shotgun (WGS) entry which is preliminary data.</text>
</comment>
<feature type="region of interest" description="Disordered" evidence="6">
    <location>
        <begin position="1872"/>
        <end position="1907"/>
    </location>
</feature>
<dbReference type="EMBL" id="CAJNNV010026269">
    <property type="protein sequence ID" value="CAE8617738.1"/>
    <property type="molecule type" value="Genomic_DNA"/>
</dbReference>
<dbReference type="InterPro" id="IPR000403">
    <property type="entry name" value="PI3/4_kinase_cat_dom"/>
</dbReference>
<evidence type="ECO:0000256" key="1">
    <source>
        <dbReference type="ARBA" id="ARBA00012513"/>
    </source>
</evidence>
<feature type="compositionally biased region" description="Low complexity" evidence="6">
    <location>
        <begin position="1881"/>
        <end position="1892"/>
    </location>
</feature>
<evidence type="ECO:0000313" key="10">
    <source>
        <dbReference type="Proteomes" id="UP000654075"/>
    </source>
</evidence>
<evidence type="ECO:0000313" key="9">
    <source>
        <dbReference type="EMBL" id="CAE8617738.1"/>
    </source>
</evidence>
<gene>
    <name evidence="9" type="ORF">PGLA1383_LOCUS35398</name>
</gene>
<dbReference type="GO" id="GO:0005524">
    <property type="term" value="F:ATP binding"/>
    <property type="evidence" value="ECO:0007669"/>
    <property type="project" value="UniProtKB-KW"/>
</dbReference>
<dbReference type="InterPro" id="IPR050517">
    <property type="entry name" value="DDR_Repair_Kinase"/>
</dbReference>
<dbReference type="SMART" id="SM01343">
    <property type="entry name" value="FATC"/>
    <property type="match status" value="1"/>
</dbReference>
<dbReference type="InterPro" id="IPR036940">
    <property type="entry name" value="PI3/4_kinase_cat_sf"/>
</dbReference>
<feature type="compositionally biased region" description="Acidic residues" evidence="6">
    <location>
        <begin position="3945"/>
        <end position="3982"/>
    </location>
</feature>
<feature type="region of interest" description="Disordered" evidence="6">
    <location>
        <begin position="3185"/>
        <end position="3234"/>
    </location>
</feature>
<name>A0A813G4H1_POLGL</name>
<reference evidence="9" key="1">
    <citation type="submission" date="2021-02" db="EMBL/GenBank/DDBJ databases">
        <authorList>
            <person name="Dougan E. K."/>
            <person name="Rhodes N."/>
            <person name="Thang M."/>
            <person name="Chan C."/>
        </authorList>
    </citation>
    <scope>NUCLEOTIDE SEQUENCE</scope>
</reference>
<feature type="compositionally biased region" description="Basic and acidic residues" evidence="6">
    <location>
        <begin position="3899"/>
        <end position="3908"/>
    </location>
</feature>
<dbReference type="GO" id="GO:0000184">
    <property type="term" value="P:nuclear-transcribed mRNA catabolic process, nonsense-mediated decay"/>
    <property type="evidence" value="ECO:0007669"/>
    <property type="project" value="TreeGrafter"/>
</dbReference>
<feature type="compositionally biased region" description="Polar residues" evidence="6">
    <location>
        <begin position="3256"/>
        <end position="3266"/>
    </location>
</feature>
<feature type="compositionally biased region" description="Polar residues" evidence="6">
    <location>
        <begin position="1893"/>
        <end position="1907"/>
    </location>
</feature>
<feature type="compositionally biased region" description="Pro residues" evidence="6">
    <location>
        <begin position="3821"/>
        <end position="3835"/>
    </location>
</feature>
<keyword evidence="10" id="KW-1185">Reference proteome</keyword>
<dbReference type="Gene3D" id="1.10.1070.11">
    <property type="entry name" value="Phosphatidylinositol 3-/4-kinase, catalytic domain"/>
    <property type="match status" value="1"/>
</dbReference>
<dbReference type="PANTHER" id="PTHR11139:SF71">
    <property type="entry name" value="SERINE_THREONINE-PROTEIN KINASE SMG1"/>
    <property type="match status" value="1"/>
</dbReference>
<dbReference type="OrthoDB" id="433725at2759"/>
<feature type="region of interest" description="Disordered" evidence="6">
    <location>
        <begin position="3819"/>
        <end position="4003"/>
    </location>
</feature>
<organism evidence="9 10">
    <name type="scientific">Polarella glacialis</name>
    <name type="common">Dinoflagellate</name>
    <dbReference type="NCBI Taxonomy" id="89957"/>
    <lineage>
        <taxon>Eukaryota</taxon>
        <taxon>Sar</taxon>
        <taxon>Alveolata</taxon>
        <taxon>Dinophyceae</taxon>
        <taxon>Suessiales</taxon>
        <taxon>Suessiaceae</taxon>
        <taxon>Polarella</taxon>
    </lineage>
</organism>
<feature type="compositionally biased region" description="Basic and acidic residues" evidence="6">
    <location>
        <begin position="392"/>
        <end position="420"/>
    </location>
</feature>
<evidence type="ECO:0000256" key="6">
    <source>
        <dbReference type="SAM" id="MobiDB-lite"/>
    </source>
</evidence>
<feature type="region of interest" description="Disordered" evidence="6">
    <location>
        <begin position="3256"/>
        <end position="3324"/>
    </location>
</feature>
<sequence>MWKELLAGSPADAQHKAAALRSLEVLLREVPRDQLKEQRRRRQGGDSATPVLSEREQGDEATGSDGPLKGGSTEEEGRSEEDEERLQRPVGADGSRASGRSFEELRAREGELFEGLLEVAFEPGGSAGAAGRCFYLYGLRCDAFPQVWRCVLRKMSATLPFPRLRSQLRLVRGVLDAEKAEVPPFVPRAAPGLSPATSDSDAPASNGRALSSPGASTGRALAGGLAVQVLGALLQILEDTRRHELLPEIVPALSAGALCAPQEFSSSFFQDSVDLLLGWAVDAALSDERRVVINTAFASFQAQWQDPQHLSFALSLQRKLLTDMQKLATGMVGRTPREETSLLHALLHCFYGISVPMGNFGEQYGSVAPLLLCCIRLYSLRLSAAGSFTGSAEDKDDGRGEERAEKEEKDAAGDRDADAKQGEGLSAVNAAHRIRLCVYAHLACLEAAGPSVQSAAALQVLGSAAFRRLRLLLDPGLRRLAASTYQVLLTRCGLAIRDLTLQALRQEIQQLLPDLVPGCEGRQDDEEAIVLLKLKALSGSEVASLAIFDLALLRNCPEGRHMLRAALDRPEVLWHATQGPPGMTVAVAKGSRRPVEVPAGRAARFRSLLLACIWESAGQDIDEEGYVQGSLDDLGSQLRSALAGGAASSAGRILLRALHRAGAAVFWQCLGQDTRRELLQLLFAAAAPSCASSTGRCADMAPALETVLALCPLQGGQSEPKHDSEFLVALAPHVADLLDVTAVGLPGSEASAGAARRCAVARARLLSIAGRLGQGASSLLLAADKSTSLAAAHLRGLLPTTPPLSGHALVSLLSALRTLNSSSEEGAADPRLRMLLPALFWASPAAPLPQEVPGNCRTLWLLLQAADFFVGHRLKSPFGSASSSLQLLETLILDSSATVAREVCEFLRASSKASTSEEPLSVRAATRFQGLCDCSFGPLACVQLVFMLEQLILLSQEPVHMQPAVATRQQLQQHSKMAHQFFDANRRVCGDWFQRMRGVLRQTLGRYGSQHSHCAVSLTRLAEVLRQILPLTDQAPLSQQALVAWTLQSSRSSRSSGSVAPVAAQCIEQNLVPLLSSALAMRNVGLVRGLFAVHGHAAWALDGEVASNSQSFQEPFLAFAAQRYEESAALFASRTPATEAATGTAVTGGSPAQAADVGPGRSLQSLVARTWLEAAIEARHCSSVKRWHQVYEESARVSPATKAYARAYLQLLAEDWVACKAAISETKAAAVADWGAAADMSLERMNEGVCRLSRWGDLEGIFVVEATMALKQESVFQERSKEASWLGRCQQQALQALVSARYCLEADIAARCHTEPCALLPSSDACEPHSSELELLELLASAASGERRPNVCVAALGSASLQRVATLDLLPSLRALGVPITGRDHPRCLELVRQQVRLRNFNLADSILTSTGLGMDDSELIRHNAMILEGQRDNSSAFSLLSDKLSEVLELKLAGKVQRASLALALAPGGETTEALLFAQFLGLLSRRGRSLLSSRAAADSAHSQQLQGLRSCLEQLGRSCQAASRSVSQDRGAGQGQGGGGLFAAASVQRWRSAMLLADTAQNHAEARTIPSVLLPDGSIAAARKRVNPHFLGMMSLQGALLHETSPKLWANYADWLFAQQLTLDGAYIEHVLARALPSDAELGAGPAGASPEDFQQLCRGSRRAVRRWMRRRCNNNNNRNTTMGGEKGSSDEALSIQWLQRHSKLPRCRLWKKLSVAGQQRVALALSSLCNWLAEWRPQAVEEAARSYVQHLSVEQAPFSAHPRVQRCLLRILRLLAQHQRHQQCRPQAEAEPPEALADLPEPLHLCLSRLPTHLWEPLVPQLLAYMNHLPTSQNPGIGPVAAGIFAAVAKSAPHQAIFPALAAQAPIPDVSDSSLDAQQQQQQQQQQEQVGGSSQPGGSATSTPIKLVQDLHPELLLKAEIFAHALNAMANPVDEVCTRLLQYAETFLASKPRAEVVDAVSLVLGHFSLLVQALDSATGEHCAGMLVPGGARPGGSGGTGAPLDVLGLMGVLPNLSTAYSRRFLTAFLPPLRRLLFLHKPYLARLHLPPAGVSELHRSMLAHLRLLLRTCSHFSKLTSVPLQELAPELVEMFLAESRGGGSKPVDGRNFNNQVVLPVEIQVQDSSLSASKGMPLLQVCRVGQRVHLLSTKTKPKKLDFEAQDGSLHTFLLKGRDDLRLDSRIMQLLQAVNGVIATEDSATLFRVCGPSVATTAAAGPLVPLRLRDYDVVPIAPRAGLIRWVSAVPLFVLHRQRRQALQDQQLERATGCGAGSEDATASTATGTSAAAAAKQQLVLESSADVWHRKVQKHLKSMDVDMEATPRKNWPLEALRRTFAEMQADSPADLISRELLLSSLHPGQHFARCTAYTQSVALTSVIGHLIGLGDRHLDNLLLDLVTGEVVHVDYSICFDRGQRLRVPERVPFRLTRCMVAALGPLGLGGLFVQTMEAGLGLLQEWRELMLALAEPCFLLAPINDWVQPVATPFRQAQATGSLIRKLCEGLREANLQAADAASDALRAIEHMQQFVAQHDSVREAQKQHSHLKENMSQEYAAMLEAEKQRVRTLEDLQSVDQQLAVLDSEETVALSTLQAADTDSFVLQDWAVNLAPAALDQRRMATQLLLATDSEQGLALRGAASTYPGLLPLEAFQQRAGSAGSAPLARTAATAARALGQLQQVLANLSAQSSGLPYAASDVVSWCLLRQAPDKLRLDELCSVGFVTAAAVWWLPPGSLGAKAEVDEGLELESRAQAVLGMQAQGSLALGQEGSAQCSEEALGTQVLGLLRAEAELAVHVDHLATLTAADGELGAVRLQELAAVHLEAGQALQQEAQRSLRPQGPAAVTGRPTGLQRRRLSALLLAALHETAVVVETASSLRWRKTSGGELAALFSQGIDFSGPETCQTSLPQHRQLQQEQLLALPAHCQLLALSSRISQVVDGLLHANVLDYGHKLTALAQHWQELAEGLVEVEAAYMATTAVRAKQVDLLQLLGSNAEAAGVGPTDFESQWRLPESSSEVGGPKTGDQKQLSAEVLSRQLDSCQSKLRSFWHPGCLPGHGLGTDQSRPSMLGLPGAPRSSNLQGCFLELKRAEEQLSFELARLKGLPEGPARQTMAKTLSESIAALRSSCEAAAGGVDLLLHSDTERPSLTLARAFTRVGQELGATSELLQEVVKSFRVARQQYRQQQILQKQKEKTGSSRMGWRSPDEDVDSAAASEASELQFGSEGDESSFYNPGALPAQLREALRGSAARFVAPPTSQSLASNGATGSLPPGLATNGGGSLPTNGGVLRQNGGLLLTPPPSLPPPPPPPPTPTPIGAAPIADEPRSATFGSVPPGFETTGNVVGSPVDGGSTGRAASAADGTLQLEVELAFIRTEVELLLGAVSNLDTPILVASGLELAGLASETCLPGLTQLASYLFSFLLEQLHSLDDLSEVLPTDQSPSGVLAAVSELGIDTCNVEDLSKLCRRRAENTGLLRSYQLTQGAAFGFRAMEMQVVPPWQLPALRESLCRAPPQNVAKQMTPQQEHRELMLLLELEGMKTRLWPEYSKVLGSQLTNVDREAHPALVLCKLLEAREQHLVGIAGQGPVGGAASASSARSREWLRSEAGSLSLFLGDAVSLFMPNRNPVIVGAKSTFSSCAKLPKWLGNVSSAAMAQEMFRGGGGNQGMLAYTLEQMSAQGEQLEQCRSRAQQELTAFLERHQALYSAALGLAQPALGASAEVGAEAVRAAATALVGPLLLFQKLLAGQKAPRKIVDPDLDLTMAITPEVSVAITPGTVKDLRALPSAITSLVRLCEAASRRADGRAQGLQLLMQLQGFGGLPAPPAVPPPPPPPLPAVKEQPLEDGGDPTTGAGSSSQPTSQDESSGNEEEEEEGRDQEDDDDDEEDDEEARTMSAEAGYEERLLAQDKEEVDDQMASPLTRPQGRDRSGQNRAATTGREGVRKDEDEEDYEVDREGEGEEDEEKDETSDEEDDEASDEDDESPTGQQADGGKEVHESSKPTVCPHAAYAVRSISRKIPRAGARLDLEAEALISAAINPDDLAQMYEGWTAWI</sequence>
<proteinExistence type="predicted"/>
<dbReference type="GO" id="GO:0005634">
    <property type="term" value="C:nucleus"/>
    <property type="evidence" value="ECO:0007669"/>
    <property type="project" value="TreeGrafter"/>
</dbReference>
<feature type="compositionally biased region" description="Low complexity" evidence="6">
    <location>
        <begin position="3854"/>
        <end position="3864"/>
    </location>
</feature>
<keyword evidence="5" id="KW-0067">ATP-binding</keyword>
<feature type="compositionally biased region" description="Acidic residues" evidence="6">
    <location>
        <begin position="3865"/>
        <end position="3889"/>
    </location>
</feature>
<evidence type="ECO:0000256" key="3">
    <source>
        <dbReference type="ARBA" id="ARBA00022741"/>
    </source>
</evidence>
<dbReference type="SUPFAM" id="SSF56112">
    <property type="entry name" value="Protein kinase-like (PK-like)"/>
    <property type="match status" value="1"/>
</dbReference>
<evidence type="ECO:0000259" key="8">
    <source>
        <dbReference type="PROSITE" id="PS51190"/>
    </source>
</evidence>
<dbReference type="PANTHER" id="PTHR11139">
    <property type="entry name" value="ATAXIA TELANGIECTASIA MUTATED ATM -RELATED"/>
    <property type="match status" value="1"/>
</dbReference>
<feature type="compositionally biased region" description="Low complexity" evidence="6">
    <location>
        <begin position="194"/>
        <end position="205"/>
    </location>
</feature>
<dbReference type="GO" id="GO:0004674">
    <property type="term" value="F:protein serine/threonine kinase activity"/>
    <property type="evidence" value="ECO:0007669"/>
    <property type="project" value="UniProtKB-EC"/>
</dbReference>
<feature type="region of interest" description="Disordered" evidence="6">
    <location>
        <begin position="388"/>
        <end position="420"/>
    </location>
</feature>
<dbReference type="InterPro" id="IPR003152">
    <property type="entry name" value="FATC_dom"/>
</dbReference>
<keyword evidence="2" id="KW-0808">Transferase</keyword>
<feature type="compositionally biased region" description="Acidic residues" evidence="6">
    <location>
        <begin position="73"/>
        <end position="84"/>
    </location>
</feature>
<dbReference type="PROSITE" id="PS50290">
    <property type="entry name" value="PI3_4_KINASE_3"/>
    <property type="match status" value="1"/>
</dbReference>
<accession>A0A813G4H1</accession>
<dbReference type="SMART" id="SM00146">
    <property type="entry name" value="PI3Kc"/>
    <property type="match status" value="1"/>
</dbReference>
<dbReference type="EC" id="2.7.11.1" evidence="1"/>
<evidence type="ECO:0000256" key="4">
    <source>
        <dbReference type="ARBA" id="ARBA00022777"/>
    </source>
</evidence>
<dbReference type="Proteomes" id="UP000654075">
    <property type="component" value="Unassembled WGS sequence"/>
</dbReference>
<feature type="compositionally biased region" description="Pro residues" evidence="6">
    <location>
        <begin position="3297"/>
        <end position="3313"/>
    </location>
</feature>
<keyword evidence="4" id="KW-0418">Kinase</keyword>
<feature type="region of interest" description="Disordered" evidence="6">
    <location>
        <begin position="3000"/>
        <end position="3026"/>
    </location>
</feature>
<evidence type="ECO:0000256" key="5">
    <source>
        <dbReference type="ARBA" id="ARBA00022840"/>
    </source>
</evidence>
<dbReference type="PROSITE" id="PS00916">
    <property type="entry name" value="PI3_4_KINASE_2"/>
    <property type="match status" value="1"/>
</dbReference>
<dbReference type="PROSITE" id="PS51190">
    <property type="entry name" value="FATC"/>
    <property type="match status" value="1"/>
</dbReference>
<protein>
    <recommendedName>
        <fullName evidence="1">non-specific serine/threonine protein kinase</fullName>
        <ecNumber evidence="1">2.7.11.1</ecNumber>
    </recommendedName>
</protein>
<feature type="domain" description="FATC" evidence="8">
    <location>
        <begin position="4009"/>
        <end position="4052"/>
    </location>
</feature>
<evidence type="ECO:0000259" key="7">
    <source>
        <dbReference type="PROSITE" id="PS50290"/>
    </source>
</evidence>